<keyword evidence="2" id="KW-1185">Reference proteome</keyword>
<gene>
    <name evidence="1" type="ORF">MuYL_0605</name>
</gene>
<evidence type="ECO:0000313" key="1">
    <source>
        <dbReference type="EMBL" id="ASU32508.1"/>
    </source>
</evidence>
<accession>A0A223NS73</accession>
<sequence length="49" mass="5352">MGNCSFAGNNFAANLKATAINFSFLVPAAFFNAKKISIFATIHIRIFKI</sequence>
<dbReference type="EMBL" id="CP022743">
    <property type="protein sequence ID" value="ASU32508.1"/>
    <property type="molecule type" value="Genomic_DNA"/>
</dbReference>
<proteinExistence type="predicted"/>
<dbReference type="KEGG" id="muc:MuYL_0605"/>
<reference evidence="1 2" key="1">
    <citation type="submission" date="2017-08" db="EMBL/GenBank/DDBJ databases">
        <title>Complete genome sequence of Mucilaginibacter sp. strain BJC16-A31.</title>
        <authorList>
            <consortium name="Henan University of Science and Technology"/>
            <person name="You X."/>
        </authorList>
    </citation>
    <scope>NUCLEOTIDE SEQUENCE [LARGE SCALE GENOMIC DNA]</scope>
    <source>
        <strain evidence="1 2">BJC16-A31</strain>
    </source>
</reference>
<protein>
    <submittedName>
        <fullName evidence="1">Uncharacterized protein</fullName>
    </submittedName>
</protein>
<dbReference type="AlphaFoldDB" id="A0A223NS73"/>
<dbReference type="Proteomes" id="UP000215002">
    <property type="component" value="Chromosome"/>
</dbReference>
<name>A0A223NS73_9SPHI</name>
<evidence type="ECO:0000313" key="2">
    <source>
        <dbReference type="Proteomes" id="UP000215002"/>
    </source>
</evidence>
<organism evidence="1 2">
    <name type="scientific">Mucilaginibacter xinganensis</name>
    <dbReference type="NCBI Taxonomy" id="1234841"/>
    <lineage>
        <taxon>Bacteria</taxon>
        <taxon>Pseudomonadati</taxon>
        <taxon>Bacteroidota</taxon>
        <taxon>Sphingobacteriia</taxon>
        <taxon>Sphingobacteriales</taxon>
        <taxon>Sphingobacteriaceae</taxon>
        <taxon>Mucilaginibacter</taxon>
    </lineage>
</organism>